<protein>
    <recommendedName>
        <fullName evidence="9">RTA1 like protein</fullName>
    </recommendedName>
</protein>
<comment type="similarity">
    <text evidence="2">Belongs to the lipid-translocating exporter (LTE) (TC 9.A.26.1) family.</text>
</comment>
<feature type="transmembrane region" description="Helical" evidence="6">
    <location>
        <begin position="66"/>
        <end position="85"/>
    </location>
</feature>
<evidence type="ECO:0000313" key="7">
    <source>
        <dbReference type="EMBL" id="KAA8915520.1"/>
    </source>
</evidence>
<evidence type="ECO:0000256" key="6">
    <source>
        <dbReference type="SAM" id="Phobius"/>
    </source>
</evidence>
<comment type="subcellular location">
    <subcellularLocation>
        <location evidence="1">Membrane</location>
        <topology evidence="1">Multi-pass membrane protein</topology>
    </subcellularLocation>
</comment>
<dbReference type="EMBL" id="SWFS01000160">
    <property type="protein sequence ID" value="KAA8915520.1"/>
    <property type="molecule type" value="Genomic_DNA"/>
</dbReference>
<keyword evidence="4 6" id="KW-1133">Transmembrane helix</keyword>
<dbReference type="InterPro" id="IPR007568">
    <property type="entry name" value="RTA1"/>
</dbReference>
<comment type="caution">
    <text evidence="7">The sequence shown here is derived from an EMBL/GenBank/DDBJ whole genome shotgun (WGS) entry which is preliminary data.</text>
</comment>
<evidence type="ECO:0000313" key="8">
    <source>
        <dbReference type="Proteomes" id="UP000761534"/>
    </source>
</evidence>
<sequence length="300" mass="34116">MRGPKLNAQSGIKDTSRHHYWGVQAIAMEQRNLYSYDPSKAGIGVAVVLFAIVTAHHGWIMFRRRCWFWISFWIGGILEMLGYIVRGVSSNQTDNVGLYAIQSLFILLPPILFAASIYMTLGRLLVYIEGDFISPVRVKYVTKLFVFGDVVSFLLVAAGAGLQASADTLEKSKNGSNIVVGGLAVQLIFFSSFLFLSILCHVRLNRHSWRKTFPGKLQWPALFYALYSSCILILARSFYRVVEYSQGREGELMTTEIYMYMLDTLLMFLVMVTFSIVHPTYVIYKPDTIESYRLGDEEMK</sequence>
<evidence type="ECO:0008006" key="9">
    <source>
        <dbReference type="Google" id="ProtNLM"/>
    </source>
</evidence>
<feature type="transmembrane region" description="Helical" evidence="6">
    <location>
        <begin position="178"/>
        <end position="200"/>
    </location>
</feature>
<keyword evidence="5 6" id="KW-0472">Membrane</keyword>
<dbReference type="GO" id="GO:0016020">
    <property type="term" value="C:membrane"/>
    <property type="evidence" value="ECO:0007669"/>
    <property type="project" value="UniProtKB-SubCell"/>
</dbReference>
<dbReference type="AlphaFoldDB" id="A0A6A1LUQ7"/>
<evidence type="ECO:0000256" key="1">
    <source>
        <dbReference type="ARBA" id="ARBA00004141"/>
    </source>
</evidence>
<evidence type="ECO:0000256" key="2">
    <source>
        <dbReference type="ARBA" id="ARBA00009969"/>
    </source>
</evidence>
<dbReference type="PANTHER" id="PTHR31465:SF1">
    <property type="entry name" value="PROTEIN RTA1-RELATED"/>
    <property type="match status" value="1"/>
</dbReference>
<dbReference type="Pfam" id="PF04479">
    <property type="entry name" value="RTA1"/>
    <property type="match status" value="1"/>
</dbReference>
<evidence type="ECO:0000256" key="5">
    <source>
        <dbReference type="ARBA" id="ARBA00023136"/>
    </source>
</evidence>
<name>A0A6A1LUQ7_9ASCO</name>
<accession>A0A6A1LUQ7</accession>
<gene>
    <name evidence="7" type="ORF">TRICI_002325</name>
</gene>
<feature type="transmembrane region" description="Helical" evidence="6">
    <location>
        <begin position="97"/>
        <end position="119"/>
    </location>
</feature>
<feature type="transmembrane region" description="Helical" evidence="6">
    <location>
        <begin position="140"/>
        <end position="166"/>
    </location>
</feature>
<proteinExistence type="inferred from homology"/>
<dbReference type="OrthoDB" id="3358017at2759"/>
<organism evidence="7 8">
    <name type="scientific">Trichomonascus ciferrii</name>
    <dbReference type="NCBI Taxonomy" id="44093"/>
    <lineage>
        <taxon>Eukaryota</taxon>
        <taxon>Fungi</taxon>
        <taxon>Dikarya</taxon>
        <taxon>Ascomycota</taxon>
        <taxon>Saccharomycotina</taxon>
        <taxon>Dipodascomycetes</taxon>
        <taxon>Dipodascales</taxon>
        <taxon>Trichomonascaceae</taxon>
        <taxon>Trichomonascus</taxon>
        <taxon>Trichomonascus ciferrii complex</taxon>
    </lineage>
</organism>
<dbReference type="PANTHER" id="PTHR31465">
    <property type="entry name" value="PROTEIN RTA1-RELATED"/>
    <property type="match status" value="1"/>
</dbReference>
<dbReference type="VEuPathDB" id="FungiDB:TRICI_002325"/>
<feature type="transmembrane region" description="Helical" evidence="6">
    <location>
        <begin position="41"/>
        <end position="59"/>
    </location>
</feature>
<evidence type="ECO:0000256" key="4">
    <source>
        <dbReference type="ARBA" id="ARBA00022989"/>
    </source>
</evidence>
<dbReference type="Proteomes" id="UP000761534">
    <property type="component" value="Unassembled WGS sequence"/>
</dbReference>
<feature type="transmembrane region" description="Helical" evidence="6">
    <location>
        <begin position="259"/>
        <end position="284"/>
    </location>
</feature>
<reference evidence="7" key="1">
    <citation type="journal article" date="2019" name="G3 (Bethesda)">
        <title>Genome Assemblies of Two Rare Opportunistic Yeast Pathogens: Diutina rugosa (syn. Candida rugosa) and Trichomonascus ciferrii (syn. Candida ciferrii).</title>
        <authorList>
            <person name="Mixao V."/>
            <person name="Saus E."/>
            <person name="Hansen A.P."/>
            <person name="Lass-Florl C."/>
            <person name="Gabaldon T."/>
        </authorList>
    </citation>
    <scope>NUCLEOTIDE SEQUENCE</scope>
    <source>
        <strain evidence="7">CBS 4856</strain>
    </source>
</reference>
<evidence type="ECO:0000256" key="3">
    <source>
        <dbReference type="ARBA" id="ARBA00022692"/>
    </source>
</evidence>
<keyword evidence="8" id="KW-1185">Reference proteome</keyword>
<keyword evidence="3 6" id="KW-0812">Transmembrane</keyword>
<feature type="transmembrane region" description="Helical" evidence="6">
    <location>
        <begin position="221"/>
        <end position="239"/>
    </location>
</feature>